<dbReference type="InterPro" id="IPR027417">
    <property type="entry name" value="P-loop_NTPase"/>
</dbReference>
<dbReference type="InterPro" id="IPR050764">
    <property type="entry name" value="CbbQ/NirQ/NorQ/GpvN"/>
</dbReference>
<evidence type="ECO:0000256" key="1">
    <source>
        <dbReference type="ARBA" id="ARBA00022741"/>
    </source>
</evidence>
<name>A0A3N6NNS8_NATCH</name>
<organism evidence="5 6">
    <name type="scientific">Natrarchaeobius chitinivorans</name>
    <dbReference type="NCBI Taxonomy" id="1679083"/>
    <lineage>
        <taxon>Archaea</taxon>
        <taxon>Methanobacteriati</taxon>
        <taxon>Methanobacteriota</taxon>
        <taxon>Stenosarchaea group</taxon>
        <taxon>Halobacteria</taxon>
        <taxon>Halobacteriales</taxon>
        <taxon>Natrialbaceae</taxon>
        <taxon>Natrarchaeobius</taxon>
    </lineage>
</organism>
<dbReference type="CDD" id="cd00009">
    <property type="entry name" value="AAA"/>
    <property type="match status" value="1"/>
</dbReference>
<dbReference type="EMBL" id="REFZ01000004">
    <property type="protein sequence ID" value="RQH01233.1"/>
    <property type="molecule type" value="Genomic_DNA"/>
</dbReference>
<dbReference type="InterPro" id="IPR003593">
    <property type="entry name" value="AAA+_ATPase"/>
</dbReference>
<keyword evidence="1" id="KW-0547">Nucleotide-binding</keyword>
<dbReference type="GO" id="GO:0005524">
    <property type="term" value="F:ATP binding"/>
    <property type="evidence" value="ECO:0007669"/>
    <property type="project" value="UniProtKB-KW"/>
</dbReference>
<dbReference type="FunFam" id="3.40.50.300:FF:000640">
    <property type="entry name" value="MoxR family ATPase"/>
    <property type="match status" value="1"/>
</dbReference>
<dbReference type="SMART" id="SM00382">
    <property type="entry name" value="AAA"/>
    <property type="match status" value="1"/>
</dbReference>
<comment type="caution">
    <text evidence="5">The sequence shown here is derived from an EMBL/GenBank/DDBJ whole genome shotgun (WGS) entry which is preliminary data.</text>
</comment>
<dbReference type="GO" id="GO:0016887">
    <property type="term" value="F:ATP hydrolysis activity"/>
    <property type="evidence" value="ECO:0007669"/>
    <property type="project" value="InterPro"/>
</dbReference>
<dbReference type="Gene3D" id="1.10.8.80">
    <property type="entry name" value="Magnesium chelatase subunit I, C-Terminal domain"/>
    <property type="match status" value="1"/>
</dbReference>
<evidence type="ECO:0000313" key="6">
    <source>
        <dbReference type="Proteomes" id="UP000281431"/>
    </source>
</evidence>
<sequence length="354" mass="39131">MNETNPPNDDRLRPTHETTPKAVFETLSDEIKRVLVGNDEVIEQLTVSLLTRGHVLLEGVPGIAKTTIANLFARATGLNYSRIQMTPDVLPADVTGTTVYRENRGEFELQRGPIFANVVVADEINRTTPKTQSALLEAMAERQVTIENETHSLPTPFLLVATQNPIEMEGVFALPEAQRDRFQFKLRMDLPDRSVERTMLDRFDSMVTLGPDAIEPVVSTSEILVARKHVRDVHVAPEVKEYVLDLVRGTRAHPTVEHGASPRATLAFVDAARAWAAIEGRKYAIPDDVKRFAESILGHRLVLGPDADLGGVRSVDVVADVVADIEPPGIDAIEYDAEAAHFESDGGRQPRDRR</sequence>
<keyword evidence="6" id="KW-1185">Reference proteome</keyword>
<keyword evidence="2" id="KW-0067">ATP-binding</keyword>
<feature type="region of interest" description="Disordered" evidence="3">
    <location>
        <begin position="1"/>
        <end position="20"/>
    </location>
</feature>
<dbReference type="Gene3D" id="3.40.50.300">
    <property type="entry name" value="P-loop containing nucleotide triphosphate hydrolases"/>
    <property type="match status" value="1"/>
</dbReference>
<dbReference type="InterPro" id="IPR041628">
    <property type="entry name" value="ChlI/MoxR_AAA_lid"/>
</dbReference>
<dbReference type="Pfam" id="PF17863">
    <property type="entry name" value="AAA_lid_2"/>
    <property type="match status" value="1"/>
</dbReference>
<evidence type="ECO:0000313" key="5">
    <source>
        <dbReference type="EMBL" id="RQH01233.1"/>
    </source>
</evidence>
<evidence type="ECO:0000256" key="3">
    <source>
        <dbReference type="SAM" id="MobiDB-lite"/>
    </source>
</evidence>
<gene>
    <name evidence="5" type="ORF">EA472_07200</name>
</gene>
<evidence type="ECO:0000259" key="4">
    <source>
        <dbReference type="SMART" id="SM00382"/>
    </source>
</evidence>
<dbReference type="PANTHER" id="PTHR42759">
    <property type="entry name" value="MOXR FAMILY PROTEIN"/>
    <property type="match status" value="1"/>
</dbReference>
<dbReference type="PIRSF" id="PIRSF002849">
    <property type="entry name" value="AAA_ATPase_chaperone_MoxR_prd"/>
    <property type="match status" value="1"/>
</dbReference>
<feature type="domain" description="AAA+ ATPase" evidence="4">
    <location>
        <begin position="51"/>
        <end position="192"/>
    </location>
</feature>
<dbReference type="SUPFAM" id="SSF52540">
    <property type="entry name" value="P-loop containing nucleoside triphosphate hydrolases"/>
    <property type="match status" value="1"/>
</dbReference>
<dbReference type="InterPro" id="IPR011703">
    <property type="entry name" value="ATPase_AAA-3"/>
</dbReference>
<dbReference type="Proteomes" id="UP000281431">
    <property type="component" value="Unassembled WGS sequence"/>
</dbReference>
<dbReference type="OrthoDB" id="24581at2157"/>
<dbReference type="Pfam" id="PF07726">
    <property type="entry name" value="AAA_3"/>
    <property type="match status" value="1"/>
</dbReference>
<reference evidence="5 6" key="1">
    <citation type="submission" date="2018-10" db="EMBL/GenBank/DDBJ databases">
        <title>Natrarchaeobius chitinivorans gen. nov., sp. nov., and Natrarchaeobius haloalkaliphilus sp. nov., alkaliphilic, chitin-utilizing haloarchaea from hypersaline alkaline lakes.</title>
        <authorList>
            <person name="Sorokin D.Y."/>
            <person name="Elcheninov A.G."/>
            <person name="Kostrikina N.A."/>
            <person name="Bale N.J."/>
            <person name="Sinninghe Damste J.S."/>
            <person name="Khijniak T.V."/>
            <person name="Kublanov I.V."/>
            <person name="Toshchakov S.V."/>
        </authorList>
    </citation>
    <scope>NUCLEOTIDE SEQUENCE [LARGE SCALE GENOMIC DNA]</scope>
    <source>
        <strain evidence="5 6">AArcht7</strain>
    </source>
</reference>
<dbReference type="PANTHER" id="PTHR42759:SF1">
    <property type="entry name" value="MAGNESIUM-CHELATASE SUBUNIT CHLD"/>
    <property type="match status" value="1"/>
</dbReference>
<protein>
    <submittedName>
        <fullName evidence="5">MoxR family ATPase</fullName>
    </submittedName>
</protein>
<evidence type="ECO:0000256" key="2">
    <source>
        <dbReference type="ARBA" id="ARBA00022840"/>
    </source>
</evidence>
<feature type="compositionally biased region" description="Basic and acidic residues" evidence="3">
    <location>
        <begin position="8"/>
        <end position="19"/>
    </location>
</feature>
<proteinExistence type="predicted"/>
<accession>A0A3N6NNS8</accession>
<dbReference type="AlphaFoldDB" id="A0A3N6NNS8"/>